<gene>
    <name evidence="1" type="ORF">F8M41_006636</name>
</gene>
<name>A0A8H3X8S6_GIGMA</name>
<keyword evidence="2" id="KW-1185">Reference proteome</keyword>
<evidence type="ECO:0000313" key="1">
    <source>
        <dbReference type="EMBL" id="KAF0424051.1"/>
    </source>
</evidence>
<accession>A0A8H3X8S6</accession>
<reference evidence="1 2" key="1">
    <citation type="journal article" date="2019" name="Environ. Microbiol.">
        <title>At the nexus of three kingdoms: the genome of the mycorrhizal fungus Gigaspora margarita provides insights into plant, endobacterial and fungal interactions.</title>
        <authorList>
            <person name="Venice F."/>
            <person name="Ghignone S."/>
            <person name="Salvioli di Fossalunga A."/>
            <person name="Amselem J."/>
            <person name="Novero M."/>
            <person name="Xianan X."/>
            <person name="Sedzielewska Toro K."/>
            <person name="Morin E."/>
            <person name="Lipzen A."/>
            <person name="Grigoriev I.V."/>
            <person name="Henrissat B."/>
            <person name="Martin F.M."/>
            <person name="Bonfante P."/>
        </authorList>
    </citation>
    <scope>NUCLEOTIDE SEQUENCE [LARGE SCALE GENOMIC DNA]</scope>
    <source>
        <strain evidence="1 2">BEG34</strain>
    </source>
</reference>
<dbReference type="Proteomes" id="UP000439903">
    <property type="component" value="Unassembled WGS sequence"/>
</dbReference>
<proteinExistence type="predicted"/>
<dbReference type="AlphaFoldDB" id="A0A8H3X8S6"/>
<protein>
    <submittedName>
        <fullName evidence="1">Uncharacterized protein</fullName>
    </submittedName>
</protein>
<evidence type="ECO:0000313" key="2">
    <source>
        <dbReference type="Proteomes" id="UP000439903"/>
    </source>
</evidence>
<comment type="caution">
    <text evidence="1">The sequence shown here is derived from an EMBL/GenBank/DDBJ whole genome shotgun (WGS) entry which is preliminary data.</text>
</comment>
<dbReference type="EMBL" id="WTPW01001658">
    <property type="protein sequence ID" value="KAF0424051.1"/>
    <property type="molecule type" value="Genomic_DNA"/>
</dbReference>
<sequence>MMRHLITGSGYPIVFLISEFKRSSTLERWLNFLKQENKSLNPDIFMVDDAAQQQILKALDEWRKIGDENIKEFANYFEHWWKPSYEMWIVCARDMSHDMMDTNNLIEAFHSQLHIYDDNKENEYVDDDKEGEYVNPETYDRNLELIKLQEDLTSIFDE</sequence>
<dbReference type="OrthoDB" id="2399838at2759"/>
<organism evidence="1 2">
    <name type="scientific">Gigaspora margarita</name>
    <dbReference type="NCBI Taxonomy" id="4874"/>
    <lineage>
        <taxon>Eukaryota</taxon>
        <taxon>Fungi</taxon>
        <taxon>Fungi incertae sedis</taxon>
        <taxon>Mucoromycota</taxon>
        <taxon>Glomeromycotina</taxon>
        <taxon>Glomeromycetes</taxon>
        <taxon>Diversisporales</taxon>
        <taxon>Gigasporaceae</taxon>
        <taxon>Gigaspora</taxon>
    </lineage>
</organism>